<feature type="chain" id="PRO_5025534895" description="Ferric oxidoreductase domain-containing protein" evidence="6">
    <location>
        <begin position="25"/>
        <end position="233"/>
    </location>
</feature>
<organism evidence="8 9">
    <name type="scientific">Streptomyces pacificus</name>
    <dbReference type="NCBI Taxonomy" id="2705029"/>
    <lineage>
        <taxon>Bacteria</taxon>
        <taxon>Bacillati</taxon>
        <taxon>Actinomycetota</taxon>
        <taxon>Actinomycetes</taxon>
        <taxon>Kitasatosporales</taxon>
        <taxon>Streptomycetaceae</taxon>
        <taxon>Streptomyces</taxon>
    </lineage>
</organism>
<reference evidence="8 9" key="1">
    <citation type="submission" date="2020-02" db="EMBL/GenBank/DDBJ databases">
        <title>Whole Genome Shotgun Sequence of Streptomyces sp. strain CWH03.</title>
        <authorList>
            <person name="Dohra H."/>
            <person name="Kodani S."/>
            <person name="Yamamura H."/>
        </authorList>
    </citation>
    <scope>NUCLEOTIDE SEQUENCE [LARGE SCALE GENOMIC DNA]</scope>
    <source>
        <strain evidence="8 9">CWH03</strain>
    </source>
</reference>
<keyword evidence="4 5" id="KW-0472">Membrane</keyword>
<evidence type="ECO:0000256" key="3">
    <source>
        <dbReference type="ARBA" id="ARBA00022989"/>
    </source>
</evidence>
<dbReference type="GO" id="GO:0016020">
    <property type="term" value="C:membrane"/>
    <property type="evidence" value="ECO:0007669"/>
    <property type="project" value="UniProtKB-SubCell"/>
</dbReference>
<feature type="transmembrane region" description="Helical" evidence="5">
    <location>
        <begin position="51"/>
        <end position="73"/>
    </location>
</feature>
<evidence type="ECO:0000313" key="8">
    <source>
        <dbReference type="EMBL" id="GFH34215.1"/>
    </source>
</evidence>
<comment type="subcellular location">
    <subcellularLocation>
        <location evidence="1">Membrane</location>
        <topology evidence="1">Multi-pass membrane protein</topology>
    </subcellularLocation>
</comment>
<keyword evidence="9" id="KW-1185">Reference proteome</keyword>
<evidence type="ECO:0000259" key="7">
    <source>
        <dbReference type="Pfam" id="PF01794"/>
    </source>
</evidence>
<protein>
    <recommendedName>
        <fullName evidence="7">Ferric oxidoreductase domain-containing protein</fullName>
    </recommendedName>
</protein>
<proteinExistence type="predicted"/>
<evidence type="ECO:0000313" key="9">
    <source>
        <dbReference type="Proteomes" id="UP000484988"/>
    </source>
</evidence>
<sequence length="233" mass="24840">MISALAVSLLILAVALSQSPEASAATADPIPGSPLDAHQKGLRYDIGVHEIARLAALIAYGLMVATVVFGVVLRLRFMQHAVSRATVHGAHMTMGLSALIFAGVHGMSFVYQPVWGIGPTELVVPFAGGLQRIPVGLGVLGIELGIAVGCSLLLQRRLGYHRWLRFHQLAYAAFLLMWLHIFLVHPEPRHPGFVAASVAGGAGACLLAFLIRVLPSRSRLRERTAAVPSEVVP</sequence>
<keyword evidence="6" id="KW-0732">Signal</keyword>
<feature type="transmembrane region" description="Helical" evidence="5">
    <location>
        <begin position="166"/>
        <end position="186"/>
    </location>
</feature>
<comment type="caution">
    <text evidence="8">The sequence shown here is derived from an EMBL/GenBank/DDBJ whole genome shotgun (WGS) entry which is preliminary data.</text>
</comment>
<feature type="transmembrane region" description="Helical" evidence="5">
    <location>
        <begin position="192"/>
        <end position="214"/>
    </location>
</feature>
<feature type="domain" description="Ferric oxidoreductase" evidence="7">
    <location>
        <begin position="56"/>
        <end position="177"/>
    </location>
</feature>
<dbReference type="AlphaFoldDB" id="A0A6A0AP20"/>
<dbReference type="Pfam" id="PF01794">
    <property type="entry name" value="Ferric_reduct"/>
    <property type="match status" value="1"/>
</dbReference>
<evidence type="ECO:0000256" key="1">
    <source>
        <dbReference type="ARBA" id="ARBA00004141"/>
    </source>
</evidence>
<gene>
    <name evidence="8" type="ORF">SCWH03_04280</name>
</gene>
<feature type="signal peptide" evidence="6">
    <location>
        <begin position="1"/>
        <end position="24"/>
    </location>
</feature>
<accession>A0A6A0AP20</accession>
<dbReference type="InterPro" id="IPR013130">
    <property type="entry name" value="Fe3_Rdtase_TM_dom"/>
</dbReference>
<evidence type="ECO:0000256" key="6">
    <source>
        <dbReference type="SAM" id="SignalP"/>
    </source>
</evidence>
<dbReference type="EMBL" id="BLLG01000001">
    <property type="protein sequence ID" value="GFH34215.1"/>
    <property type="molecule type" value="Genomic_DNA"/>
</dbReference>
<keyword evidence="2 5" id="KW-0812">Transmembrane</keyword>
<dbReference type="Proteomes" id="UP000484988">
    <property type="component" value="Unassembled WGS sequence"/>
</dbReference>
<feature type="transmembrane region" description="Helical" evidence="5">
    <location>
        <begin position="94"/>
        <end position="115"/>
    </location>
</feature>
<name>A0A6A0AP20_9ACTN</name>
<evidence type="ECO:0000256" key="4">
    <source>
        <dbReference type="ARBA" id="ARBA00023136"/>
    </source>
</evidence>
<feature type="transmembrane region" description="Helical" evidence="5">
    <location>
        <begin position="135"/>
        <end position="154"/>
    </location>
</feature>
<keyword evidence="3 5" id="KW-1133">Transmembrane helix</keyword>
<evidence type="ECO:0000256" key="2">
    <source>
        <dbReference type="ARBA" id="ARBA00022692"/>
    </source>
</evidence>
<evidence type="ECO:0000256" key="5">
    <source>
        <dbReference type="SAM" id="Phobius"/>
    </source>
</evidence>